<dbReference type="Proteomes" id="UP000503820">
    <property type="component" value="Unassembled WGS sequence"/>
</dbReference>
<dbReference type="Pfam" id="PF02743">
    <property type="entry name" value="dCache_1"/>
    <property type="match status" value="1"/>
</dbReference>
<evidence type="ECO:0000256" key="3">
    <source>
        <dbReference type="ARBA" id="ARBA00022500"/>
    </source>
</evidence>
<evidence type="ECO:0000256" key="10">
    <source>
        <dbReference type="SAM" id="Coils"/>
    </source>
</evidence>
<dbReference type="Gene3D" id="3.30.450.20">
    <property type="entry name" value="PAS domain"/>
    <property type="match status" value="1"/>
</dbReference>
<evidence type="ECO:0000313" key="16">
    <source>
        <dbReference type="Proteomes" id="UP000503820"/>
    </source>
</evidence>
<keyword evidence="7 9" id="KW-0807">Transducer</keyword>
<feature type="domain" description="Methyl-accepting transducer" evidence="13">
    <location>
        <begin position="367"/>
        <end position="603"/>
    </location>
</feature>
<evidence type="ECO:0000256" key="7">
    <source>
        <dbReference type="ARBA" id="ARBA00023224"/>
    </source>
</evidence>
<comment type="subcellular location">
    <subcellularLocation>
        <location evidence="1">Cell membrane</location>
        <topology evidence="1">Multi-pass membrane protein</topology>
    </subcellularLocation>
</comment>
<evidence type="ECO:0000259" key="14">
    <source>
        <dbReference type="PROSITE" id="PS50885"/>
    </source>
</evidence>
<feature type="coiled-coil region" evidence="10">
    <location>
        <begin position="304"/>
        <end position="355"/>
    </location>
</feature>
<dbReference type="PANTHER" id="PTHR32089">
    <property type="entry name" value="METHYL-ACCEPTING CHEMOTAXIS PROTEIN MCPB"/>
    <property type="match status" value="1"/>
</dbReference>
<evidence type="ECO:0000256" key="5">
    <source>
        <dbReference type="ARBA" id="ARBA00022989"/>
    </source>
</evidence>
<dbReference type="Gene3D" id="6.10.340.10">
    <property type="match status" value="1"/>
</dbReference>
<proteinExistence type="inferred from homology"/>
<keyword evidence="4 12" id="KW-0812">Transmembrane</keyword>
<dbReference type="InterPro" id="IPR029151">
    <property type="entry name" value="Sensor-like_sf"/>
</dbReference>
<dbReference type="PROSITE" id="PS50111">
    <property type="entry name" value="CHEMOTAXIS_TRANSDUC_2"/>
    <property type="match status" value="1"/>
</dbReference>
<dbReference type="EMBL" id="BLVP01000010">
    <property type="protein sequence ID" value="GFM37817.1"/>
    <property type="molecule type" value="Genomic_DNA"/>
</dbReference>
<keyword evidence="16" id="KW-1185">Reference proteome</keyword>
<comment type="caution">
    <text evidence="15">The sequence shown here is derived from an EMBL/GenBank/DDBJ whole genome shotgun (WGS) entry which is preliminary data.</text>
</comment>
<dbReference type="PROSITE" id="PS50885">
    <property type="entry name" value="HAMP"/>
    <property type="match status" value="1"/>
</dbReference>
<dbReference type="SUPFAM" id="SSF103190">
    <property type="entry name" value="Sensory domain-like"/>
    <property type="match status" value="1"/>
</dbReference>
<reference evidence="15 16" key="1">
    <citation type="submission" date="2020-05" db="EMBL/GenBank/DDBJ databases">
        <title>Draft genome sequence of Desulfovibrio psychrotolerans JS1T.</title>
        <authorList>
            <person name="Ueno A."/>
            <person name="Tamazawa S."/>
            <person name="Tamamura S."/>
            <person name="Murakami T."/>
            <person name="Kiyama T."/>
            <person name="Inomata H."/>
            <person name="Amano Y."/>
            <person name="Miyakawa K."/>
            <person name="Tamaki H."/>
            <person name="Naganuma T."/>
            <person name="Kaneko K."/>
        </authorList>
    </citation>
    <scope>NUCLEOTIDE SEQUENCE [LARGE SCALE GENOMIC DNA]</scope>
    <source>
        <strain evidence="15 16">JS1</strain>
    </source>
</reference>
<dbReference type="GO" id="GO:0006935">
    <property type="term" value="P:chemotaxis"/>
    <property type="evidence" value="ECO:0007669"/>
    <property type="project" value="UniProtKB-KW"/>
</dbReference>
<keyword evidence="10" id="KW-0175">Coiled coil</keyword>
<dbReference type="Pfam" id="PF00672">
    <property type="entry name" value="HAMP"/>
    <property type="match status" value="1"/>
</dbReference>
<dbReference type="Pfam" id="PF00015">
    <property type="entry name" value="MCPsignal"/>
    <property type="match status" value="1"/>
</dbReference>
<protein>
    <submittedName>
        <fullName evidence="15">Methyl-accepting chemotaxis protein</fullName>
    </submittedName>
</protein>
<dbReference type="CDD" id="cd12912">
    <property type="entry name" value="PDC2_MCP_like"/>
    <property type="match status" value="1"/>
</dbReference>
<keyword evidence="3" id="KW-0145">Chemotaxis</keyword>
<dbReference type="CDD" id="cd11386">
    <property type="entry name" value="MCP_signal"/>
    <property type="match status" value="1"/>
</dbReference>
<feature type="region of interest" description="Disordered" evidence="11">
    <location>
        <begin position="416"/>
        <end position="435"/>
    </location>
</feature>
<dbReference type="PANTHER" id="PTHR32089:SF112">
    <property type="entry name" value="LYSOZYME-LIKE PROTEIN-RELATED"/>
    <property type="match status" value="1"/>
</dbReference>
<dbReference type="SMART" id="SM00283">
    <property type="entry name" value="MA"/>
    <property type="match status" value="1"/>
</dbReference>
<gene>
    <name evidence="15" type="ORF">DSM19430T_25010</name>
</gene>
<feature type="compositionally biased region" description="Basic and acidic residues" evidence="11">
    <location>
        <begin position="420"/>
        <end position="432"/>
    </location>
</feature>
<keyword evidence="2" id="KW-1003">Cell membrane</keyword>
<evidence type="ECO:0000256" key="12">
    <source>
        <dbReference type="SAM" id="Phobius"/>
    </source>
</evidence>
<dbReference type="AlphaFoldDB" id="A0A7J0BVS2"/>
<evidence type="ECO:0000256" key="4">
    <source>
        <dbReference type="ARBA" id="ARBA00022692"/>
    </source>
</evidence>
<organism evidence="15 16">
    <name type="scientific">Desulfovibrio psychrotolerans</name>
    <dbReference type="NCBI Taxonomy" id="415242"/>
    <lineage>
        <taxon>Bacteria</taxon>
        <taxon>Pseudomonadati</taxon>
        <taxon>Thermodesulfobacteriota</taxon>
        <taxon>Desulfovibrionia</taxon>
        <taxon>Desulfovibrionales</taxon>
        <taxon>Desulfovibrionaceae</taxon>
        <taxon>Desulfovibrio</taxon>
    </lineage>
</organism>
<dbReference type="SUPFAM" id="SSF58104">
    <property type="entry name" value="Methyl-accepting chemotaxis protein (MCP) signaling domain"/>
    <property type="match status" value="1"/>
</dbReference>
<keyword evidence="6 12" id="KW-0472">Membrane</keyword>
<dbReference type="Gene3D" id="1.10.287.950">
    <property type="entry name" value="Methyl-accepting chemotaxis protein"/>
    <property type="match status" value="1"/>
</dbReference>
<keyword evidence="5 12" id="KW-1133">Transmembrane helix</keyword>
<comment type="similarity">
    <text evidence="8">Belongs to the methyl-accepting chemotaxis (MCP) protein family.</text>
</comment>
<dbReference type="GO" id="GO:0005886">
    <property type="term" value="C:plasma membrane"/>
    <property type="evidence" value="ECO:0007669"/>
    <property type="project" value="UniProtKB-SubCell"/>
</dbReference>
<evidence type="ECO:0000256" key="9">
    <source>
        <dbReference type="PROSITE-ProRule" id="PRU00284"/>
    </source>
</evidence>
<dbReference type="SMART" id="SM00304">
    <property type="entry name" value="HAMP"/>
    <property type="match status" value="1"/>
</dbReference>
<accession>A0A7J0BVS2</accession>
<evidence type="ECO:0000256" key="11">
    <source>
        <dbReference type="SAM" id="MobiDB-lite"/>
    </source>
</evidence>
<dbReference type="InterPro" id="IPR004089">
    <property type="entry name" value="MCPsignal_dom"/>
</dbReference>
<name>A0A7J0BVS2_9BACT</name>
<evidence type="ECO:0000256" key="6">
    <source>
        <dbReference type="ARBA" id="ARBA00023136"/>
    </source>
</evidence>
<evidence type="ECO:0000259" key="13">
    <source>
        <dbReference type="PROSITE" id="PS50111"/>
    </source>
</evidence>
<dbReference type="CDD" id="cd12914">
    <property type="entry name" value="PDC1_DGC_like"/>
    <property type="match status" value="1"/>
</dbReference>
<evidence type="ECO:0000256" key="8">
    <source>
        <dbReference type="ARBA" id="ARBA00029447"/>
    </source>
</evidence>
<dbReference type="InterPro" id="IPR033479">
    <property type="entry name" value="dCache_1"/>
</dbReference>
<dbReference type="FunFam" id="1.10.287.950:FF:000001">
    <property type="entry name" value="Methyl-accepting chemotaxis sensory transducer"/>
    <property type="match status" value="1"/>
</dbReference>
<feature type="domain" description="HAMP" evidence="14">
    <location>
        <begin position="267"/>
        <end position="319"/>
    </location>
</feature>
<dbReference type="CDD" id="cd06225">
    <property type="entry name" value="HAMP"/>
    <property type="match status" value="1"/>
</dbReference>
<dbReference type="GO" id="GO:0007165">
    <property type="term" value="P:signal transduction"/>
    <property type="evidence" value="ECO:0007669"/>
    <property type="project" value="UniProtKB-KW"/>
</dbReference>
<evidence type="ECO:0000256" key="1">
    <source>
        <dbReference type="ARBA" id="ARBA00004651"/>
    </source>
</evidence>
<sequence length="640" mass="68329">MNGQAAQSAESLARQTTAWVDDIQNSLAWEAHWDVYTRVMDNGGIYQHEVTAANEQLALFAKHSKFVSAIKFTNAEGTVIASSTPSEIGTLNVGNRDYFAKAMRGEPAVSDAILSRATGKPVVVMAVPAKTNNRITGIFYGTVELADFTGLVVDPVRLGNTGYAFIIARSGQVAAHPEKDIILKLDITEQDWGKAIVSQKNGMIEYVFEGADKMVTFREEPRTGWIIGVGAMSSDIYAAALQVRNTSLYITAGVILIVGLVTFLIVRSIIAAIRRSVLFADAVAGGDLSGTLTLARNDELGTLANALRTMVEKLKEMIGMAERKTAEAEEESSRAREAMGQAEEARLKAESAKREGMLQAAAQLESIVERIHASSGLLTQQIGEALQGSERQRERTAESATAMEEMNATVMEVARNASEAAEHSEDARRKATEGSGVVDSVVSAISDVNTKSMSLRESLGELGKRAEGIGSVMGVISDIADQTNLLALNAAIEAARAGEAGRGFAVVADEVRKLAEKTMQATKEVHTAIQAIQQASRENIKGMEEASVSVDKSTELATVAGDSLKAIVDIVQANADQVRAIATASEEQSAASEEISRGAEEVNMIALETSEIMTRSSQAVDELAEMAQELQGLIEDLKTA</sequence>
<evidence type="ECO:0000256" key="2">
    <source>
        <dbReference type="ARBA" id="ARBA00022475"/>
    </source>
</evidence>
<dbReference type="InterPro" id="IPR003660">
    <property type="entry name" value="HAMP_dom"/>
</dbReference>
<feature type="transmembrane region" description="Helical" evidence="12">
    <location>
        <begin position="247"/>
        <end position="266"/>
    </location>
</feature>
<evidence type="ECO:0000313" key="15">
    <source>
        <dbReference type="EMBL" id="GFM37817.1"/>
    </source>
</evidence>